<reference evidence="3 4" key="1">
    <citation type="journal article" date="2015" name="J. Biotechnol.">
        <title>Complete genome sequence of a malodorant-producing acetogen, Clostridium scatologenes ATCC 25775(T).</title>
        <authorList>
            <person name="Zhu Z."/>
            <person name="Guo T."/>
            <person name="Zheng H."/>
            <person name="Song T."/>
            <person name="Ouyang P."/>
            <person name="Xie J."/>
        </authorList>
    </citation>
    <scope>NUCLEOTIDE SEQUENCE [LARGE SCALE GENOMIC DNA]</scope>
    <source>
        <strain evidence="3 4">ATCC 25775</strain>
    </source>
</reference>
<dbReference type="SUPFAM" id="SSF53187">
    <property type="entry name" value="Zn-dependent exopeptidases"/>
    <property type="match status" value="1"/>
</dbReference>
<keyword evidence="4" id="KW-1185">Reference proteome</keyword>
<dbReference type="STRING" id="1548.CSCA_5254"/>
<gene>
    <name evidence="3" type="ORF">CSCA_5254</name>
</gene>
<dbReference type="InterPro" id="IPR051922">
    <property type="entry name" value="Bact_Sporulation_Assoc"/>
</dbReference>
<proteinExistence type="predicted"/>
<keyword evidence="3" id="KW-0378">Hydrolase</keyword>
<dbReference type="EMBL" id="CP009933">
    <property type="protein sequence ID" value="AKA72379.1"/>
    <property type="molecule type" value="Genomic_DNA"/>
</dbReference>
<dbReference type="KEGG" id="csq:CSCA_5254"/>
<dbReference type="HOGENOM" id="CLU_020116_0_0_9"/>
<dbReference type="InterPro" id="IPR002508">
    <property type="entry name" value="MurNAc-LAA_cat"/>
</dbReference>
<dbReference type="CDD" id="cd02696">
    <property type="entry name" value="MurNAc-LAA"/>
    <property type="match status" value="1"/>
</dbReference>
<dbReference type="Proteomes" id="UP000033115">
    <property type="component" value="Chromosome"/>
</dbReference>
<sequence>MFSKKNFLVVLACFLFIFFGTSMKVSANASTQRLGGADRYETSVKVSQNNWDKSDYIVLTSGEDFPDALSAAPLSKKYNAPILLTTKNSISSNVLQEIKRLNAKNAFIIGGTGVISENINKQLDNLNISSTRLYGQDRYETSVKIAELIGINNGIFIASGENFPDGISAAPIAAAKQMPILLTTKDILPNSVKNFIEKNNISMAYIIGGEGAVSNTSINFKNSKRLSGIDRYATNLVVINEFSDTVVFDNVYIANGENFADALSGSAAAAKKSSPVVLVSNSYNTKNSIIKTKLSNISTINILGGTGVISDLLVNRLITGSGSIKIALDPGHGGYDSGAVGPTGVLEKNVNLAITLKIGKILQDNGIDVIYTRTSDDVSWPSDVGQDLQARCDIANNANVQYFVCIHSNSADASSANGTETYYLSGSPEGQKLAQSIQQELANAIGLQDRGIKTAGYYVLKNTNAPAVLAEIAFISNPTEEKLLNDDSFQNKAAQAVATGILKVVNH</sequence>
<dbReference type="Gene3D" id="3.40.630.40">
    <property type="entry name" value="Zn-dependent exopeptidases"/>
    <property type="match status" value="1"/>
</dbReference>
<dbReference type="Gene3D" id="3.40.50.12090">
    <property type="match status" value="2"/>
</dbReference>
<feature type="chain" id="PRO_5038915871" evidence="1">
    <location>
        <begin position="28"/>
        <end position="507"/>
    </location>
</feature>
<keyword evidence="1" id="KW-0732">Signal</keyword>
<dbReference type="InterPro" id="IPR007253">
    <property type="entry name" value="Cell_wall-bd_2"/>
</dbReference>
<dbReference type="PANTHER" id="PTHR30032:SF8">
    <property type="entry name" value="GERMINATION-SPECIFIC N-ACETYLMURAMOYL-L-ALANINE AMIDASE"/>
    <property type="match status" value="1"/>
</dbReference>
<protein>
    <submittedName>
        <fullName evidence="3">Cell wall hydrolase/autolysin</fullName>
    </submittedName>
</protein>
<dbReference type="SMART" id="SM00646">
    <property type="entry name" value="Ami_3"/>
    <property type="match status" value="1"/>
</dbReference>
<name>A0A0E3JSH8_CLOSL</name>
<dbReference type="Pfam" id="PF04122">
    <property type="entry name" value="CW_binding_2"/>
    <property type="match status" value="3"/>
</dbReference>
<dbReference type="Pfam" id="PF01520">
    <property type="entry name" value="Amidase_3"/>
    <property type="match status" value="1"/>
</dbReference>
<evidence type="ECO:0000313" key="3">
    <source>
        <dbReference type="EMBL" id="AKA72379.1"/>
    </source>
</evidence>
<dbReference type="GO" id="GO:0009253">
    <property type="term" value="P:peptidoglycan catabolic process"/>
    <property type="evidence" value="ECO:0007669"/>
    <property type="project" value="InterPro"/>
</dbReference>
<dbReference type="RefSeq" id="WP_026366555.1">
    <property type="nucleotide sequence ID" value="NZ_CP009933.1"/>
</dbReference>
<evidence type="ECO:0000259" key="2">
    <source>
        <dbReference type="SMART" id="SM00646"/>
    </source>
</evidence>
<evidence type="ECO:0000256" key="1">
    <source>
        <dbReference type="SAM" id="SignalP"/>
    </source>
</evidence>
<organism evidence="3 4">
    <name type="scientific">Clostridium scatologenes</name>
    <dbReference type="NCBI Taxonomy" id="1548"/>
    <lineage>
        <taxon>Bacteria</taxon>
        <taxon>Bacillati</taxon>
        <taxon>Bacillota</taxon>
        <taxon>Clostridia</taxon>
        <taxon>Eubacteriales</taxon>
        <taxon>Clostridiaceae</taxon>
        <taxon>Clostridium</taxon>
    </lineage>
</organism>
<accession>A0A0E3JSH8</accession>
<dbReference type="PANTHER" id="PTHR30032">
    <property type="entry name" value="N-ACETYLMURAMOYL-L-ALANINE AMIDASE-RELATED"/>
    <property type="match status" value="1"/>
</dbReference>
<feature type="signal peptide" evidence="1">
    <location>
        <begin position="1"/>
        <end position="27"/>
    </location>
</feature>
<dbReference type="GO" id="GO:0008745">
    <property type="term" value="F:N-acetylmuramoyl-L-alanine amidase activity"/>
    <property type="evidence" value="ECO:0007669"/>
    <property type="project" value="InterPro"/>
</dbReference>
<evidence type="ECO:0000313" key="4">
    <source>
        <dbReference type="Proteomes" id="UP000033115"/>
    </source>
</evidence>
<feature type="domain" description="MurNAc-LAA" evidence="2">
    <location>
        <begin position="392"/>
        <end position="502"/>
    </location>
</feature>
<dbReference type="AlphaFoldDB" id="A0A0E3JSH8"/>